<feature type="region of interest" description="Disordered" evidence="1">
    <location>
        <begin position="38"/>
        <end position="74"/>
    </location>
</feature>
<dbReference type="EMBL" id="SZYD01000018">
    <property type="protein sequence ID" value="KAD2804747.1"/>
    <property type="molecule type" value="Genomic_DNA"/>
</dbReference>
<evidence type="ECO:0000256" key="1">
    <source>
        <dbReference type="SAM" id="MobiDB-lite"/>
    </source>
</evidence>
<protein>
    <submittedName>
        <fullName evidence="3">Uncharacterized protein</fullName>
    </submittedName>
</protein>
<feature type="transmembrane region" description="Helical" evidence="2">
    <location>
        <begin position="96"/>
        <end position="114"/>
    </location>
</feature>
<name>A0A5N6LT38_9ASTR</name>
<keyword evidence="4" id="KW-1185">Reference proteome</keyword>
<reference evidence="3 4" key="1">
    <citation type="submission" date="2019-05" db="EMBL/GenBank/DDBJ databases">
        <title>Mikania micrantha, genome provides insights into the molecular mechanism of rapid growth.</title>
        <authorList>
            <person name="Liu B."/>
        </authorList>
    </citation>
    <scope>NUCLEOTIDE SEQUENCE [LARGE SCALE GENOMIC DNA]</scope>
    <source>
        <strain evidence="3">NLD-2019</strain>
        <tissue evidence="3">Leaf</tissue>
    </source>
</reference>
<proteinExistence type="predicted"/>
<keyword evidence="2" id="KW-0472">Membrane</keyword>
<keyword evidence="2" id="KW-0812">Transmembrane</keyword>
<evidence type="ECO:0000256" key="2">
    <source>
        <dbReference type="SAM" id="Phobius"/>
    </source>
</evidence>
<sequence>MAEKETSISDSQSIRHPNPISSIISKFTEVISFRFPPPPAKKVETERKTAGDTVIPGGEAVEDSNPGTLRFPQAHPTTVAPLKLQADEVEGDTNPVFLWQVYAIGGFFILRWVLARWNERRRENNKSSNEDSPPSPQPGASTEGNE</sequence>
<accession>A0A5N6LT38</accession>
<dbReference type="AlphaFoldDB" id="A0A5N6LT38"/>
<gene>
    <name evidence="3" type="ORF">E3N88_38124</name>
</gene>
<dbReference type="GO" id="GO:0009507">
    <property type="term" value="C:chloroplast"/>
    <property type="evidence" value="ECO:0007669"/>
    <property type="project" value="TreeGrafter"/>
</dbReference>
<dbReference type="Proteomes" id="UP000326396">
    <property type="component" value="Linkage Group LG8"/>
</dbReference>
<dbReference type="OrthoDB" id="1892038at2759"/>
<dbReference type="PANTHER" id="PTHR36374">
    <property type="entry name" value="OS01G0969000 PROTEIN"/>
    <property type="match status" value="1"/>
</dbReference>
<feature type="region of interest" description="Disordered" evidence="1">
    <location>
        <begin position="121"/>
        <end position="146"/>
    </location>
</feature>
<feature type="compositionally biased region" description="Basic and acidic residues" evidence="1">
    <location>
        <begin position="41"/>
        <end position="50"/>
    </location>
</feature>
<keyword evidence="2" id="KW-1133">Transmembrane helix</keyword>
<evidence type="ECO:0000313" key="4">
    <source>
        <dbReference type="Proteomes" id="UP000326396"/>
    </source>
</evidence>
<organism evidence="3 4">
    <name type="scientific">Mikania micrantha</name>
    <name type="common">bitter vine</name>
    <dbReference type="NCBI Taxonomy" id="192012"/>
    <lineage>
        <taxon>Eukaryota</taxon>
        <taxon>Viridiplantae</taxon>
        <taxon>Streptophyta</taxon>
        <taxon>Embryophyta</taxon>
        <taxon>Tracheophyta</taxon>
        <taxon>Spermatophyta</taxon>
        <taxon>Magnoliopsida</taxon>
        <taxon>eudicotyledons</taxon>
        <taxon>Gunneridae</taxon>
        <taxon>Pentapetalae</taxon>
        <taxon>asterids</taxon>
        <taxon>campanulids</taxon>
        <taxon>Asterales</taxon>
        <taxon>Asteraceae</taxon>
        <taxon>Asteroideae</taxon>
        <taxon>Heliantheae alliance</taxon>
        <taxon>Eupatorieae</taxon>
        <taxon>Mikania</taxon>
    </lineage>
</organism>
<comment type="caution">
    <text evidence="3">The sequence shown here is derived from an EMBL/GenBank/DDBJ whole genome shotgun (WGS) entry which is preliminary data.</text>
</comment>
<evidence type="ECO:0000313" key="3">
    <source>
        <dbReference type="EMBL" id="KAD2804747.1"/>
    </source>
</evidence>
<dbReference type="PANTHER" id="PTHR36374:SF1">
    <property type="entry name" value="OS01G0969000 PROTEIN"/>
    <property type="match status" value="1"/>
</dbReference>